<dbReference type="STRING" id="525640.SAMN04487971_101194"/>
<evidence type="ECO:0000313" key="2">
    <source>
        <dbReference type="EMBL" id="SDK50110.1"/>
    </source>
</evidence>
<protein>
    <submittedName>
        <fullName evidence="2">Flagellar motility protein MotE, a chaperone for MotC folding</fullName>
    </submittedName>
</protein>
<accession>A0A1G9CEM3</accession>
<dbReference type="InterPro" id="IPR006668">
    <property type="entry name" value="Mg_transptr_MgtE_intracell_dom"/>
</dbReference>
<dbReference type="AlphaFoldDB" id="A0A1G9CEM3"/>
<reference evidence="3" key="1">
    <citation type="submission" date="2016-10" db="EMBL/GenBank/DDBJ databases">
        <authorList>
            <person name="Varghese N."/>
            <person name="Submissions S."/>
        </authorList>
    </citation>
    <scope>NUCLEOTIDE SEQUENCE [LARGE SCALE GENOMIC DNA]</scope>
    <source>
        <strain evidence="3">CGMCC 1.7655</strain>
    </source>
</reference>
<evidence type="ECO:0000259" key="1">
    <source>
        <dbReference type="Pfam" id="PF03448"/>
    </source>
</evidence>
<gene>
    <name evidence="2" type="ORF">SAMN04487971_101194</name>
</gene>
<dbReference type="Pfam" id="PF03448">
    <property type="entry name" value="MgtE_N"/>
    <property type="match status" value="1"/>
</dbReference>
<keyword evidence="3" id="KW-1185">Reference proteome</keyword>
<keyword evidence="2" id="KW-0966">Cell projection</keyword>
<sequence>MPDRIFWMGSAIALVAGLAIAQGDRLARSLTAEAAPAELLDGCTDIPEAVALAETLRLRGIAVDRALADLERRKGEIAAAEAQITARLLSLKKAKAALGETRAGQDAGRSEGIERLIAVYDAMKPAEAATIIAALPPDFAAEILTRVQPDAGARIIAQIDPGQAAVLTAHMGARRLTGD</sequence>
<dbReference type="RefSeq" id="WP_090751709.1">
    <property type="nucleotide sequence ID" value="NZ_FNGE01000001.1"/>
</dbReference>
<name>A0A1G9CEM3_9RHOB</name>
<dbReference type="OrthoDB" id="9791432at2"/>
<evidence type="ECO:0000313" key="3">
    <source>
        <dbReference type="Proteomes" id="UP000199555"/>
    </source>
</evidence>
<dbReference type="Proteomes" id="UP000199555">
    <property type="component" value="Unassembled WGS sequence"/>
</dbReference>
<keyword evidence="2" id="KW-0969">Cilium</keyword>
<dbReference type="SUPFAM" id="SSF158791">
    <property type="entry name" value="MgtE N-terminal domain-like"/>
    <property type="match status" value="1"/>
</dbReference>
<feature type="domain" description="Magnesium transporter MgtE intracellular" evidence="1">
    <location>
        <begin position="117"/>
        <end position="172"/>
    </location>
</feature>
<organism evidence="2 3">
    <name type="scientific">Paracoccus chinensis</name>
    <dbReference type="NCBI Taxonomy" id="525640"/>
    <lineage>
        <taxon>Bacteria</taxon>
        <taxon>Pseudomonadati</taxon>
        <taxon>Pseudomonadota</taxon>
        <taxon>Alphaproteobacteria</taxon>
        <taxon>Rhodobacterales</taxon>
        <taxon>Paracoccaceae</taxon>
        <taxon>Paracoccus</taxon>
    </lineage>
</organism>
<dbReference type="EMBL" id="FNGE01000001">
    <property type="protein sequence ID" value="SDK50110.1"/>
    <property type="molecule type" value="Genomic_DNA"/>
</dbReference>
<proteinExistence type="predicted"/>
<keyword evidence="2" id="KW-0282">Flagellum</keyword>